<organism evidence="3 4">
    <name type="scientific">Vibrio renipiscarius</name>
    <dbReference type="NCBI Taxonomy" id="1461322"/>
    <lineage>
        <taxon>Bacteria</taxon>
        <taxon>Pseudomonadati</taxon>
        <taxon>Pseudomonadota</taxon>
        <taxon>Gammaproteobacteria</taxon>
        <taxon>Vibrionales</taxon>
        <taxon>Vibrionaceae</taxon>
        <taxon>Vibrio</taxon>
    </lineage>
</organism>
<dbReference type="InterPro" id="IPR003509">
    <property type="entry name" value="UPF0102_YraN-like"/>
</dbReference>
<dbReference type="NCBIfam" id="TIGR00252">
    <property type="entry name" value="YraN family protein"/>
    <property type="match status" value="1"/>
</dbReference>
<keyword evidence="4" id="KW-1185">Reference proteome</keyword>
<dbReference type="Proteomes" id="UP000031672">
    <property type="component" value="Unassembled WGS sequence"/>
</dbReference>
<dbReference type="CDD" id="cd20736">
    <property type="entry name" value="PoNe_Nuclease"/>
    <property type="match status" value="1"/>
</dbReference>
<keyword evidence="3" id="KW-0255">Endonuclease</keyword>
<dbReference type="Pfam" id="PF02021">
    <property type="entry name" value="UPF0102"/>
    <property type="match status" value="1"/>
</dbReference>
<comment type="caution">
    <text evidence="3">The sequence shown here is derived from an EMBL/GenBank/DDBJ whole genome shotgun (WGS) entry which is preliminary data.</text>
</comment>
<dbReference type="OrthoDB" id="9794876at2"/>
<dbReference type="RefSeq" id="WP_040989085.1">
    <property type="nucleotide sequence ID" value="NZ_JTKH01000008.1"/>
</dbReference>
<dbReference type="SUPFAM" id="SSF52980">
    <property type="entry name" value="Restriction endonuclease-like"/>
    <property type="match status" value="1"/>
</dbReference>
<sequence length="122" mass="14151">MALLSRLNKGLFFESAAERHLVSCGLTKIARNFRIKGGEIDLIMRDQDALVFVEVRYRQNQQYGHAAETVNYRKQQRLIKTANVWLRQQGLSVHSTHFRFDVIAIHQDGQQIEWIKNAITQG</sequence>
<accession>A0A0C2NVG8</accession>
<dbReference type="EMBL" id="JTKH01000008">
    <property type="protein sequence ID" value="KII79910.1"/>
    <property type="molecule type" value="Genomic_DNA"/>
</dbReference>
<dbReference type="NCBIfam" id="NF009150">
    <property type="entry name" value="PRK12497.1-3"/>
    <property type="match status" value="1"/>
</dbReference>
<proteinExistence type="inferred from homology"/>
<keyword evidence="3" id="KW-0378">Hydrolase</keyword>
<evidence type="ECO:0000256" key="1">
    <source>
        <dbReference type="ARBA" id="ARBA00006738"/>
    </source>
</evidence>
<dbReference type="STRING" id="1461322.OJ16_07855"/>
<evidence type="ECO:0000313" key="3">
    <source>
        <dbReference type="EMBL" id="KII79910.1"/>
    </source>
</evidence>
<dbReference type="PANTHER" id="PTHR34039:SF1">
    <property type="entry name" value="UPF0102 PROTEIN YRAN"/>
    <property type="match status" value="1"/>
</dbReference>
<dbReference type="HAMAP" id="MF_00048">
    <property type="entry name" value="UPF0102"/>
    <property type="match status" value="1"/>
</dbReference>
<evidence type="ECO:0000256" key="2">
    <source>
        <dbReference type="HAMAP-Rule" id="MF_00048"/>
    </source>
</evidence>
<keyword evidence="3" id="KW-0540">Nuclease</keyword>
<dbReference type="GO" id="GO:0003676">
    <property type="term" value="F:nucleic acid binding"/>
    <property type="evidence" value="ECO:0007669"/>
    <property type="project" value="InterPro"/>
</dbReference>
<dbReference type="InterPro" id="IPR011856">
    <property type="entry name" value="tRNA_endonuc-like_dom_sf"/>
</dbReference>
<dbReference type="AlphaFoldDB" id="A0A0C2NUQ7"/>
<evidence type="ECO:0000313" key="4">
    <source>
        <dbReference type="Proteomes" id="UP000031672"/>
    </source>
</evidence>
<dbReference type="GO" id="GO:0004519">
    <property type="term" value="F:endonuclease activity"/>
    <property type="evidence" value="ECO:0007669"/>
    <property type="project" value="UniProtKB-KW"/>
</dbReference>
<gene>
    <name evidence="3" type="ORF">OJ16_07855</name>
</gene>
<accession>A0A0C2NUQ7</accession>
<protein>
    <recommendedName>
        <fullName evidence="2">UPF0102 protein OJ16_07855</fullName>
    </recommendedName>
</protein>
<comment type="similarity">
    <text evidence="1 2">Belongs to the UPF0102 family.</text>
</comment>
<reference evidence="3 4" key="1">
    <citation type="submission" date="2014-11" db="EMBL/GenBank/DDBJ databases">
        <title>Draft Genome Sequence of Vibrio piscirenalis strains CECT 8603T and CECT 8604, two marine Gammaproteobacterium isolated from cultured gilthead sea bream (Sparus aurata).</title>
        <authorList>
            <person name="Arahal D.R."/>
            <person name="Rodrigo-Torres L."/>
            <person name="Lucena T."/>
            <person name="Pujalte M.J."/>
        </authorList>
    </citation>
    <scope>NUCLEOTIDE SEQUENCE [LARGE SCALE GENOMIC DNA]</scope>
    <source>
        <strain evidence="3 4">DCR 1-4-2</strain>
    </source>
</reference>
<dbReference type="InterPro" id="IPR011335">
    <property type="entry name" value="Restrct_endonuc-II-like"/>
</dbReference>
<dbReference type="PANTHER" id="PTHR34039">
    <property type="entry name" value="UPF0102 PROTEIN YRAN"/>
    <property type="match status" value="1"/>
</dbReference>
<name>A0A0C2NUQ7_9VIBR</name>
<dbReference type="Gene3D" id="3.40.1350.10">
    <property type="match status" value="1"/>
</dbReference>